<dbReference type="HOGENOM" id="CLU_008455_11_4_1"/>
<feature type="transmembrane region" description="Helical" evidence="6">
    <location>
        <begin position="128"/>
        <end position="148"/>
    </location>
</feature>
<feature type="transmembrane region" description="Helical" evidence="6">
    <location>
        <begin position="219"/>
        <end position="242"/>
    </location>
</feature>
<dbReference type="GO" id="GO:0022857">
    <property type="term" value="F:transmembrane transporter activity"/>
    <property type="evidence" value="ECO:0007669"/>
    <property type="project" value="InterPro"/>
</dbReference>
<evidence type="ECO:0000256" key="3">
    <source>
        <dbReference type="ARBA" id="ARBA00022692"/>
    </source>
</evidence>
<name>C5MFY4_CANTT</name>
<dbReference type="SUPFAM" id="SSF103473">
    <property type="entry name" value="MFS general substrate transporter"/>
    <property type="match status" value="1"/>
</dbReference>
<feature type="transmembrane region" description="Helical" evidence="6">
    <location>
        <begin position="287"/>
        <end position="306"/>
    </location>
</feature>
<evidence type="ECO:0000256" key="1">
    <source>
        <dbReference type="ARBA" id="ARBA00004141"/>
    </source>
</evidence>
<dbReference type="KEGG" id="ctp:CTRG_04977"/>
<dbReference type="InterPro" id="IPR036259">
    <property type="entry name" value="MFS_trans_sf"/>
</dbReference>
<evidence type="ECO:0000313" key="9">
    <source>
        <dbReference type="Proteomes" id="UP000002037"/>
    </source>
</evidence>
<dbReference type="AlphaFoldDB" id="C5MFY4"/>
<dbReference type="PROSITE" id="PS50850">
    <property type="entry name" value="MFS"/>
    <property type="match status" value="1"/>
</dbReference>
<dbReference type="PANTHER" id="PTHR23502">
    <property type="entry name" value="MAJOR FACILITATOR SUPERFAMILY"/>
    <property type="match status" value="1"/>
</dbReference>
<feature type="transmembrane region" description="Helical" evidence="6">
    <location>
        <begin position="535"/>
        <end position="555"/>
    </location>
</feature>
<dbReference type="Gene3D" id="1.20.1250.20">
    <property type="entry name" value="MFS general substrate transporter like domains"/>
    <property type="match status" value="1"/>
</dbReference>
<dbReference type="CDD" id="cd17323">
    <property type="entry name" value="MFS_Tpo1_MDR_like"/>
    <property type="match status" value="1"/>
</dbReference>
<gene>
    <name evidence="8" type="ORF">CTRG_04977</name>
</gene>
<accession>C5MFY4</accession>
<feature type="transmembrane region" description="Helical" evidence="6">
    <location>
        <begin position="254"/>
        <end position="275"/>
    </location>
</feature>
<dbReference type="eggNOG" id="KOG0255">
    <property type="taxonomic scope" value="Eukaryota"/>
</dbReference>
<evidence type="ECO:0000313" key="8">
    <source>
        <dbReference type="EMBL" id="EER31247.1"/>
    </source>
</evidence>
<feature type="transmembrane region" description="Helical" evidence="6">
    <location>
        <begin position="443"/>
        <end position="464"/>
    </location>
</feature>
<keyword evidence="9" id="KW-1185">Reference proteome</keyword>
<feature type="transmembrane region" description="Helical" evidence="6">
    <location>
        <begin position="470"/>
        <end position="491"/>
    </location>
</feature>
<comment type="subcellular location">
    <subcellularLocation>
        <location evidence="1">Membrane</location>
        <topology evidence="1">Multi-pass membrane protein</topology>
    </subcellularLocation>
</comment>
<dbReference type="InterPro" id="IPR020846">
    <property type="entry name" value="MFS_dom"/>
</dbReference>
<dbReference type="VEuPathDB" id="FungiDB:CTRG_04977"/>
<organism evidence="8 9">
    <name type="scientific">Candida tropicalis (strain ATCC MYA-3404 / T1)</name>
    <name type="common">Yeast</name>
    <dbReference type="NCBI Taxonomy" id="294747"/>
    <lineage>
        <taxon>Eukaryota</taxon>
        <taxon>Fungi</taxon>
        <taxon>Dikarya</taxon>
        <taxon>Ascomycota</taxon>
        <taxon>Saccharomycotina</taxon>
        <taxon>Pichiomycetes</taxon>
        <taxon>Debaryomycetaceae</taxon>
        <taxon>Candida/Lodderomyces clade</taxon>
        <taxon>Candida</taxon>
    </lineage>
</organism>
<keyword evidence="3 6" id="KW-0812">Transmembrane</keyword>
<dbReference type="OrthoDB" id="9986881at2759"/>
<dbReference type="EMBL" id="GG692401">
    <property type="protein sequence ID" value="EER31247.1"/>
    <property type="molecule type" value="Genomic_DNA"/>
</dbReference>
<dbReference type="InterPro" id="IPR011701">
    <property type="entry name" value="MFS"/>
</dbReference>
<keyword evidence="5 6" id="KW-0472">Membrane</keyword>
<reference evidence="8 9" key="1">
    <citation type="journal article" date="2009" name="Nature">
        <title>Evolution of pathogenicity and sexual reproduction in eight Candida genomes.</title>
        <authorList>
            <person name="Butler G."/>
            <person name="Rasmussen M.D."/>
            <person name="Lin M.F."/>
            <person name="Santos M.A."/>
            <person name="Sakthikumar S."/>
            <person name="Munro C.A."/>
            <person name="Rheinbay E."/>
            <person name="Grabherr M."/>
            <person name="Forche A."/>
            <person name="Reedy J.L."/>
            <person name="Agrafioti I."/>
            <person name="Arnaud M.B."/>
            <person name="Bates S."/>
            <person name="Brown A.J."/>
            <person name="Brunke S."/>
            <person name="Costanzo M.C."/>
            <person name="Fitzpatrick D.A."/>
            <person name="de Groot P.W."/>
            <person name="Harris D."/>
            <person name="Hoyer L.L."/>
            <person name="Hube B."/>
            <person name="Klis F.M."/>
            <person name="Kodira C."/>
            <person name="Lennard N."/>
            <person name="Logue M.E."/>
            <person name="Martin R."/>
            <person name="Neiman A.M."/>
            <person name="Nikolaou E."/>
            <person name="Quail M.A."/>
            <person name="Quinn J."/>
            <person name="Santos M.C."/>
            <person name="Schmitzberger F.F."/>
            <person name="Sherlock G."/>
            <person name="Shah P."/>
            <person name="Silverstein K.A."/>
            <person name="Skrzypek M.S."/>
            <person name="Soll D."/>
            <person name="Staggs R."/>
            <person name="Stansfield I."/>
            <person name="Stumpf M.P."/>
            <person name="Sudbery P.E."/>
            <person name="Srikantha T."/>
            <person name="Zeng Q."/>
            <person name="Berman J."/>
            <person name="Berriman M."/>
            <person name="Heitman J."/>
            <person name="Gow N.A."/>
            <person name="Lorenz M.C."/>
            <person name="Birren B.W."/>
            <person name="Kellis M."/>
            <person name="Cuomo C.A."/>
        </authorList>
    </citation>
    <scope>NUCLEOTIDE SEQUENCE [LARGE SCALE GENOMIC DNA]</scope>
    <source>
        <strain evidence="9">ATCC MYA-3404 / T1</strain>
    </source>
</reference>
<sequence length="571" mass="63609">MKLRPNLNKKLVSQSQVFTMSTSSTENEEIKPFQGHGPNEEAILTQRRNTNDDEVIDTNSILSRKESQLIMNTESVYQTASTSSKPLPPMGDGRPYPPMLPSRQPYEVCFNGPNDPDHPYNFPLWKKLLYGISVVIAPLSVSLGSAMFSQGTEQIMETYHVGWTVASLGTSLFIFGFASGPVFWGPLSELFGRKIIMILSGFLYECFSFAVATGKDIQTIIICRFFAGFLGSASYVLSPAILADMFNSKSRGRAITVFSMVLFGGPMLGPIFGGFTVKNSSLGWRWTSYFCGIIGALSLVMNAFVLEETHHPLILVGRAEDLRRRTGNWGIYAAHEEVKLSIREIIENNVARPLKMLVTEPILFFASLYNGFVYAILYCCLTAIPTVFEGRYHFSMGVAELPYLSMLIGEIIGAGIVTLYDIKFQRIAREQGKLDPEAKLQPLIIGGFSFIIGLFWFGWCGDYAEHVHWIVPTIAVAFIGNGLITIFLPCFNYIIDCFLVVSASAMAANTFVRSCLACAFPLFSRQMFNNLTIKWAITLLGCLGALLLPVPFFFLKYGKKLRQKSKYAFVE</sequence>
<proteinExistence type="predicted"/>
<keyword evidence="4 6" id="KW-1133">Transmembrane helix</keyword>
<evidence type="ECO:0000256" key="4">
    <source>
        <dbReference type="ARBA" id="ARBA00022989"/>
    </source>
</evidence>
<dbReference type="PANTHER" id="PTHR23502:SF31">
    <property type="entry name" value="POLYAMINE TRANSPORTER 1"/>
    <property type="match status" value="1"/>
</dbReference>
<feature type="transmembrane region" description="Helical" evidence="6">
    <location>
        <begin position="362"/>
        <end position="384"/>
    </location>
</feature>
<feature type="domain" description="Major facilitator superfamily (MFS) profile" evidence="7">
    <location>
        <begin position="130"/>
        <end position="571"/>
    </location>
</feature>
<dbReference type="GeneID" id="8299051"/>
<evidence type="ECO:0000259" key="7">
    <source>
        <dbReference type="PROSITE" id="PS50850"/>
    </source>
</evidence>
<feature type="transmembrane region" description="Helical" evidence="6">
    <location>
        <begin position="160"/>
        <end position="183"/>
    </location>
</feature>
<dbReference type="FunFam" id="1.20.1250.20:FF:000011">
    <property type="entry name" value="MFS multidrug transporter, putative"/>
    <property type="match status" value="1"/>
</dbReference>
<dbReference type="Proteomes" id="UP000002037">
    <property type="component" value="Unassembled WGS sequence"/>
</dbReference>
<keyword evidence="2" id="KW-0813">Transport</keyword>
<feature type="transmembrane region" description="Helical" evidence="6">
    <location>
        <begin position="498"/>
        <end position="523"/>
    </location>
</feature>
<dbReference type="Pfam" id="PF07690">
    <property type="entry name" value="MFS_1"/>
    <property type="match status" value="1"/>
</dbReference>
<protein>
    <recommendedName>
        <fullName evidence="7">Major facilitator superfamily (MFS) profile domain-containing protein</fullName>
    </recommendedName>
</protein>
<evidence type="ECO:0000256" key="6">
    <source>
        <dbReference type="SAM" id="Phobius"/>
    </source>
</evidence>
<evidence type="ECO:0000256" key="2">
    <source>
        <dbReference type="ARBA" id="ARBA00022448"/>
    </source>
</evidence>
<evidence type="ECO:0000256" key="5">
    <source>
        <dbReference type="ARBA" id="ARBA00023136"/>
    </source>
</evidence>
<feature type="transmembrane region" description="Helical" evidence="6">
    <location>
        <begin position="404"/>
        <end position="422"/>
    </location>
</feature>
<feature type="transmembrane region" description="Helical" evidence="6">
    <location>
        <begin position="195"/>
        <end position="213"/>
    </location>
</feature>
<dbReference type="RefSeq" id="XP_002550679.1">
    <property type="nucleotide sequence ID" value="XM_002550633.1"/>
</dbReference>
<dbReference type="GO" id="GO:0005886">
    <property type="term" value="C:plasma membrane"/>
    <property type="evidence" value="ECO:0007669"/>
    <property type="project" value="TreeGrafter"/>
</dbReference>